<keyword evidence="3 6" id="KW-0547">Nucleotide-binding</keyword>
<feature type="domain" description="Protein kinase" evidence="8">
    <location>
        <begin position="199"/>
        <end position="455"/>
    </location>
</feature>
<evidence type="ECO:0000256" key="4">
    <source>
        <dbReference type="ARBA" id="ARBA00022777"/>
    </source>
</evidence>
<dbReference type="PROSITE" id="PS00107">
    <property type="entry name" value="PROTEIN_KINASE_ATP"/>
    <property type="match status" value="1"/>
</dbReference>
<dbReference type="CDD" id="cd14003">
    <property type="entry name" value="STKc_AMPK-like"/>
    <property type="match status" value="1"/>
</dbReference>
<feature type="compositionally biased region" description="Acidic residues" evidence="7">
    <location>
        <begin position="603"/>
        <end position="643"/>
    </location>
</feature>
<protein>
    <submittedName>
        <fullName evidence="10">Serine/threonine protein kinase OSK1 (OsK1) (SUCROSE NON-FERMENTING-1 related protein kinase 1A) (SNF1-related kinase 1A) (SnRK1A)</fullName>
    </submittedName>
</protein>
<feature type="compositionally biased region" description="Basic and acidic residues" evidence="7">
    <location>
        <begin position="733"/>
        <end position="747"/>
    </location>
</feature>
<dbReference type="PROSITE" id="PS00108">
    <property type="entry name" value="PROTEIN_KINASE_ST"/>
    <property type="match status" value="1"/>
</dbReference>
<evidence type="ECO:0000256" key="5">
    <source>
        <dbReference type="ARBA" id="ARBA00022840"/>
    </source>
</evidence>
<dbReference type="InterPro" id="IPR008271">
    <property type="entry name" value="Ser/Thr_kinase_AS"/>
</dbReference>
<feature type="compositionally biased region" description="Low complexity" evidence="7">
    <location>
        <begin position="126"/>
        <end position="140"/>
    </location>
</feature>
<accession>A0ABP0JFS7</accession>
<dbReference type="SMART" id="SM00220">
    <property type="entry name" value="S_TKc"/>
    <property type="match status" value="1"/>
</dbReference>
<dbReference type="PROSITE" id="PS50011">
    <property type="entry name" value="PROTEIN_KINASE_DOM"/>
    <property type="match status" value="1"/>
</dbReference>
<dbReference type="PANTHER" id="PTHR24346">
    <property type="entry name" value="MAP/MICROTUBULE AFFINITY-REGULATING KINASE"/>
    <property type="match status" value="1"/>
</dbReference>
<dbReference type="SUPFAM" id="SSF56112">
    <property type="entry name" value="Protein kinase-like (PK-like)"/>
    <property type="match status" value="1"/>
</dbReference>
<feature type="region of interest" description="Disordered" evidence="7">
    <location>
        <begin position="461"/>
        <end position="501"/>
    </location>
</feature>
<keyword evidence="11" id="KW-1185">Reference proteome</keyword>
<feature type="domain" description="UBA" evidence="9">
    <location>
        <begin position="502"/>
        <end position="542"/>
    </location>
</feature>
<feature type="binding site" evidence="6">
    <location>
        <position position="228"/>
    </location>
    <ligand>
        <name>ATP</name>
        <dbReference type="ChEBI" id="CHEBI:30616"/>
    </ligand>
</feature>
<dbReference type="EMBL" id="CAXAMM010007006">
    <property type="protein sequence ID" value="CAK9013029.1"/>
    <property type="molecule type" value="Genomic_DNA"/>
</dbReference>
<dbReference type="PANTHER" id="PTHR24346:SF82">
    <property type="entry name" value="KP78A-RELATED"/>
    <property type="match status" value="1"/>
</dbReference>
<keyword evidence="5 6" id="KW-0067">ATP-binding</keyword>
<evidence type="ECO:0000259" key="8">
    <source>
        <dbReference type="PROSITE" id="PS50011"/>
    </source>
</evidence>
<dbReference type="Pfam" id="PF00069">
    <property type="entry name" value="Pkinase"/>
    <property type="match status" value="1"/>
</dbReference>
<feature type="region of interest" description="Disordered" evidence="7">
    <location>
        <begin position="1"/>
        <end position="37"/>
    </location>
</feature>
<evidence type="ECO:0000256" key="1">
    <source>
        <dbReference type="ARBA" id="ARBA00022527"/>
    </source>
</evidence>
<dbReference type="InterPro" id="IPR000719">
    <property type="entry name" value="Prot_kinase_dom"/>
</dbReference>
<feature type="compositionally biased region" description="Basic and acidic residues" evidence="7">
    <location>
        <begin position="761"/>
        <end position="770"/>
    </location>
</feature>
<evidence type="ECO:0000256" key="7">
    <source>
        <dbReference type="SAM" id="MobiDB-lite"/>
    </source>
</evidence>
<feature type="compositionally biased region" description="Polar residues" evidence="7">
    <location>
        <begin position="491"/>
        <end position="500"/>
    </location>
</feature>
<dbReference type="PROSITE" id="PS50030">
    <property type="entry name" value="UBA"/>
    <property type="match status" value="1"/>
</dbReference>
<evidence type="ECO:0000256" key="2">
    <source>
        <dbReference type="ARBA" id="ARBA00022679"/>
    </source>
</evidence>
<dbReference type="Proteomes" id="UP001642464">
    <property type="component" value="Unassembled WGS sequence"/>
</dbReference>
<name>A0ABP0JFS7_9DINO</name>
<comment type="caution">
    <text evidence="10">The sequence shown here is derived from an EMBL/GenBank/DDBJ whole genome shotgun (WGS) entry which is preliminary data.</text>
</comment>
<dbReference type="Gene3D" id="1.10.510.10">
    <property type="entry name" value="Transferase(Phosphotransferase) domain 1"/>
    <property type="match status" value="1"/>
</dbReference>
<feature type="region of interest" description="Disordered" evidence="7">
    <location>
        <begin position="49"/>
        <end position="193"/>
    </location>
</feature>
<evidence type="ECO:0000256" key="3">
    <source>
        <dbReference type="ARBA" id="ARBA00022741"/>
    </source>
</evidence>
<keyword evidence="1 10" id="KW-0723">Serine/threonine-protein kinase</keyword>
<feature type="compositionally biased region" description="Low complexity" evidence="7">
    <location>
        <begin position="684"/>
        <end position="693"/>
    </location>
</feature>
<sequence>MKLVYRSAIPRPPTDGKKSEQSSYAKASRILEQHAPAQLKETLTSIKDRGVGLPVTGGRQHLAPIRNGSAGTKEPAIARRPEALKPLQAPPRTSGPGGAKPSGRRRSVTVVEASVGSNKSGKKPAGGRAVIALKAAAKSATGRHGSAKARNKGQEAKAKSVVPGKAAPSASSRAPADSMNGRRVRSGMRPQKTKSVGHYLIGDTLGEGTFGKVKRGTHTLTGETVAIKILEKSKIKSEADLTRVTREIKILKKTRHDNCIRLLEVIDTPRQIFLMMEFLEGGEVFDYIVKNQRLAEPEASQFFKQILDGVSYLHKINVIHRDLKPENLLMQRLPNGEHQIKVADFGLSNTNENDVLLKTACGSPCYAAPEMIAGKQYDGTKSDIWSLGVVLFALVCGFLPFEDDDTPTLYRKILHADYRCPSFVSRGAQDLLARILNTNPATRYTIEEVLAHPWMKRHLALSDKSQNQSSRSVQSQSSRSVLVSSPEDASENVTDPSSQLLELDERALKELEEIGIKRETVVQSMESEAHNSATASYFLVSERIRRDEEAKDLRTSVTGVEPAEHSSATEPQQVAHVEQQKQVDVEELRTATEAADFARGETEAEQEEEEEEEEIEEEEEEEAKADEDEDDIDGGLQYPDEDSLAGVRRITSIPKGPTDPAAPATVALNPGDSRQDGPVGTEPASANKANANNTSDAETEKKPDTGISVQSTVMPAISSKPNFAGAGDGAGTHAKEVAPRKPERPEAPKSASISNSSRLRNVVEKPKAQT</sequence>
<keyword evidence="4 10" id="KW-0418">Kinase</keyword>
<reference evidence="10 11" key="1">
    <citation type="submission" date="2024-02" db="EMBL/GenBank/DDBJ databases">
        <authorList>
            <person name="Chen Y."/>
            <person name="Shah S."/>
            <person name="Dougan E. K."/>
            <person name="Thang M."/>
            <person name="Chan C."/>
        </authorList>
    </citation>
    <scope>NUCLEOTIDE SEQUENCE [LARGE SCALE GENOMIC DNA]</scope>
</reference>
<organism evidence="10 11">
    <name type="scientific">Durusdinium trenchii</name>
    <dbReference type="NCBI Taxonomy" id="1381693"/>
    <lineage>
        <taxon>Eukaryota</taxon>
        <taxon>Sar</taxon>
        <taxon>Alveolata</taxon>
        <taxon>Dinophyceae</taxon>
        <taxon>Suessiales</taxon>
        <taxon>Symbiodiniaceae</taxon>
        <taxon>Durusdinium</taxon>
    </lineage>
</organism>
<feature type="compositionally biased region" description="Low complexity" evidence="7">
    <location>
        <begin position="465"/>
        <end position="485"/>
    </location>
</feature>
<feature type="compositionally biased region" description="Low complexity" evidence="7">
    <location>
        <begin position="166"/>
        <end position="178"/>
    </location>
</feature>
<evidence type="ECO:0000313" key="10">
    <source>
        <dbReference type="EMBL" id="CAK9013029.1"/>
    </source>
</evidence>
<dbReference type="InterPro" id="IPR017441">
    <property type="entry name" value="Protein_kinase_ATP_BS"/>
</dbReference>
<evidence type="ECO:0000256" key="6">
    <source>
        <dbReference type="PROSITE-ProRule" id="PRU10141"/>
    </source>
</evidence>
<feature type="region of interest" description="Disordered" evidence="7">
    <location>
        <begin position="550"/>
        <end position="770"/>
    </location>
</feature>
<evidence type="ECO:0000313" key="11">
    <source>
        <dbReference type="Proteomes" id="UP001642464"/>
    </source>
</evidence>
<evidence type="ECO:0000259" key="9">
    <source>
        <dbReference type="PROSITE" id="PS50030"/>
    </source>
</evidence>
<dbReference type="InterPro" id="IPR011009">
    <property type="entry name" value="Kinase-like_dom_sf"/>
</dbReference>
<gene>
    <name evidence="10" type="ORF">SCF082_LOCUS11756</name>
</gene>
<keyword evidence="2" id="KW-0808">Transferase</keyword>
<feature type="compositionally biased region" description="Basic and acidic residues" evidence="7">
    <location>
        <begin position="578"/>
        <end position="602"/>
    </location>
</feature>
<dbReference type="InterPro" id="IPR015940">
    <property type="entry name" value="UBA"/>
</dbReference>
<proteinExistence type="predicted"/>
<dbReference type="GO" id="GO:0004674">
    <property type="term" value="F:protein serine/threonine kinase activity"/>
    <property type="evidence" value="ECO:0007669"/>
    <property type="project" value="UniProtKB-KW"/>
</dbReference>